<dbReference type="Proteomes" id="UP000326396">
    <property type="component" value="Linkage Group LG1"/>
</dbReference>
<keyword evidence="9" id="KW-0653">Protein transport</keyword>
<evidence type="ECO:0000256" key="5">
    <source>
        <dbReference type="ARBA" id="ARBA00022692"/>
    </source>
</evidence>
<dbReference type="FunFam" id="3.50.30.30:FF:000001">
    <property type="entry name" value="Vacuolar-sorting receptor 1"/>
    <property type="match status" value="1"/>
</dbReference>
<evidence type="ECO:0000256" key="13">
    <source>
        <dbReference type="ARBA" id="ARBA00023157"/>
    </source>
</evidence>
<proteinExistence type="inferred from homology"/>
<evidence type="ECO:0000259" key="17">
    <source>
        <dbReference type="SMART" id="SM00179"/>
    </source>
</evidence>
<evidence type="ECO:0000256" key="14">
    <source>
        <dbReference type="ARBA" id="ARBA00023180"/>
    </source>
</evidence>
<dbReference type="Pfam" id="PF25011">
    <property type="entry name" value="VSR_TRX"/>
    <property type="match status" value="1"/>
</dbReference>
<protein>
    <recommendedName>
        <fullName evidence="17">EGF-like calcium-binding domain-containing protein</fullName>
    </recommendedName>
</protein>
<reference evidence="18 19" key="1">
    <citation type="submission" date="2019-05" db="EMBL/GenBank/DDBJ databases">
        <title>Mikania micrantha, genome provides insights into the molecular mechanism of rapid growth.</title>
        <authorList>
            <person name="Liu B."/>
        </authorList>
    </citation>
    <scope>NUCLEOTIDE SEQUENCE [LARGE SCALE GENOMIC DNA]</scope>
    <source>
        <strain evidence="18">NLD-2019</strain>
        <tissue evidence="18">Leaf</tissue>
    </source>
</reference>
<keyword evidence="13" id="KW-1015">Disulfide bond</keyword>
<dbReference type="Pfam" id="PF02225">
    <property type="entry name" value="PA"/>
    <property type="match status" value="1"/>
</dbReference>
<dbReference type="InterPro" id="IPR018097">
    <property type="entry name" value="EGF_Ca-bd_CS"/>
</dbReference>
<keyword evidence="7" id="KW-0677">Repeat</keyword>
<dbReference type="GO" id="GO:0005509">
    <property type="term" value="F:calcium ion binding"/>
    <property type="evidence" value="ECO:0007669"/>
    <property type="project" value="InterPro"/>
</dbReference>
<dbReference type="AlphaFoldDB" id="A0A5N6Q1H9"/>
<gene>
    <name evidence="18" type="ORF">E3N88_01399</name>
</gene>
<name>A0A5N6Q1H9_9ASTR</name>
<dbReference type="FunFam" id="2.10.25.10:FF:000178">
    <property type="entry name" value="vacuolar-sorting receptor 1"/>
    <property type="match status" value="1"/>
</dbReference>
<dbReference type="PANTHER" id="PTHR22702:SF4">
    <property type="entry name" value="VACUOLAR-SORTING RECEPTOR 6-LIKE"/>
    <property type="match status" value="1"/>
</dbReference>
<dbReference type="Gene3D" id="2.10.25.10">
    <property type="entry name" value="Laminin"/>
    <property type="match status" value="2"/>
</dbReference>
<dbReference type="Gene3D" id="3.50.30.30">
    <property type="match status" value="1"/>
</dbReference>
<dbReference type="GO" id="GO:0000139">
    <property type="term" value="C:Golgi membrane"/>
    <property type="evidence" value="ECO:0007669"/>
    <property type="project" value="UniProtKB-SubCell"/>
</dbReference>
<keyword evidence="10 15" id="KW-1133">Transmembrane helix</keyword>
<evidence type="ECO:0000256" key="12">
    <source>
        <dbReference type="ARBA" id="ARBA00023136"/>
    </source>
</evidence>
<evidence type="ECO:0000313" key="18">
    <source>
        <dbReference type="EMBL" id="KAD7478263.1"/>
    </source>
</evidence>
<keyword evidence="14" id="KW-0325">Glycoprotein</keyword>
<keyword evidence="11" id="KW-0333">Golgi apparatus</keyword>
<dbReference type="PROSITE" id="PS01187">
    <property type="entry name" value="EGF_CA"/>
    <property type="match status" value="1"/>
</dbReference>
<dbReference type="EMBL" id="SZYD01000001">
    <property type="protein sequence ID" value="KAD7478263.1"/>
    <property type="molecule type" value="Genomic_DNA"/>
</dbReference>
<dbReference type="GO" id="GO:0006623">
    <property type="term" value="P:protein targeting to vacuole"/>
    <property type="evidence" value="ECO:0007669"/>
    <property type="project" value="UniProtKB-ARBA"/>
</dbReference>
<dbReference type="InterPro" id="IPR001881">
    <property type="entry name" value="EGF-like_Ca-bd_dom"/>
</dbReference>
<dbReference type="CDD" id="cd00054">
    <property type="entry name" value="EGF_CA"/>
    <property type="match status" value="1"/>
</dbReference>
<evidence type="ECO:0000256" key="7">
    <source>
        <dbReference type="ARBA" id="ARBA00022737"/>
    </source>
</evidence>
<keyword evidence="3" id="KW-0813">Transport</keyword>
<evidence type="ECO:0000256" key="1">
    <source>
        <dbReference type="ARBA" id="ARBA00004394"/>
    </source>
</evidence>
<dbReference type="PANTHER" id="PTHR22702">
    <property type="entry name" value="PROTEASE-ASSOCIATED DOMAIN-CONTAINING PROTEIN"/>
    <property type="match status" value="1"/>
</dbReference>
<feature type="transmembrane region" description="Helical" evidence="15">
    <location>
        <begin position="561"/>
        <end position="584"/>
    </location>
</feature>
<comment type="caution">
    <text evidence="18">The sequence shown here is derived from an EMBL/GenBank/DDBJ whole genome shotgun (WGS) entry which is preliminary data.</text>
</comment>
<sequence length="651" mass="72511">MMMVVVMMMMIWVMKETEGRFVVEKNSISVISPTNLRSKHDAAIGNFGVPDYGGSMVGTVVYPQKPASAFGCSQFDGDKPFKSKSSRPTILLLDRGECYFALKAWNAQQAGAAALIVVDSVDEPLITMDSPEASTTADAFIEKLTIPSALIHLSFGQSIKDALKKGDQEVLLKLDWSESVPHPDQRVEYELWTNSNDECGARCDEQMNFIKNFKGHAQILERGGYTLFTPHYITWYCPKPFVMSDQCRSQCINQGRYCAPDPEQNFGEGYNGKDVVLENLRQLCVHRVANETNRPWVWWDYVTDFHIRCSMKKQKYSIECAEDVIKSLGLPSEKIKKCIGDPEADVENEVLKIEQDSQVGRGSRGDVTILPTLVVNNVQYRGKLERTAVLRAICSGFKETTDPPICLSGDLETNECLENNGGCWIDSQNDISACKDTFRGRVCECPLVNGVQYQGDGYTFCKAVGPGRCTVNNGGCWSDIRDGKKFSACSLNNVTGCSCPQGFHGDGHTCKDIDECQEGLACQCDGCTCKDTYGGYECKCKGDKLYIAEQDTCIERKASKYAWFISLLVLGVVASAGLAGYIFYRYRLRAYMDSEIMAIMSQYMPLDNQHQRKLSFNNYLKCDLFTGKAITKISEVTDGDGAGGRESRRSY</sequence>
<dbReference type="InterPro" id="IPR046450">
    <property type="entry name" value="PA_dom_sf"/>
</dbReference>
<evidence type="ECO:0000256" key="9">
    <source>
        <dbReference type="ARBA" id="ARBA00022927"/>
    </source>
</evidence>
<evidence type="ECO:0000256" key="10">
    <source>
        <dbReference type="ARBA" id="ARBA00022989"/>
    </source>
</evidence>
<comment type="subcellular location">
    <subcellularLocation>
        <location evidence="1">Golgi apparatus membrane</location>
    </subcellularLocation>
</comment>
<dbReference type="Pfam" id="PF12662">
    <property type="entry name" value="cEGF"/>
    <property type="match status" value="1"/>
</dbReference>
<feature type="signal peptide" evidence="16">
    <location>
        <begin position="1"/>
        <end position="19"/>
    </location>
</feature>
<keyword evidence="19" id="KW-1185">Reference proteome</keyword>
<evidence type="ECO:0000313" key="19">
    <source>
        <dbReference type="Proteomes" id="UP000326396"/>
    </source>
</evidence>
<comment type="similarity">
    <text evidence="2">Belongs to the VSR (BP-80) family.</text>
</comment>
<dbReference type="SMART" id="SM00179">
    <property type="entry name" value="EGF_CA"/>
    <property type="match status" value="1"/>
</dbReference>
<dbReference type="InterPro" id="IPR056858">
    <property type="entry name" value="VSR_TRX"/>
</dbReference>
<evidence type="ECO:0000256" key="6">
    <source>
        <dbReference type="ARBA" id="ARBA00022729"/>
    </source>
</evidence>
<dbReference type="OrthoDB" id="10045365at2759"/>
<evidence type="ECO:0000256" key="3">
    <source>
        <dbReference type="ARBA" id="ARBA00022448"/>
    </source>
</evidence>
<feature type="chain" id="PRO_5024343074" description="EGF-like calcium-binding domain-containing protein" evidence="16">
    <location>
        <begin position="20"/>
        <end position="651"/>
    </location>
</feature>
<evidence type="ECO:0000256" key="15">
    <source>
        <dbReference type="SAM" id="Phobius"/>
    </source>
</evidence>
<accession>A0A5N6Q1H9</accession>
<evidence type="ECO:0000256" key="16">
    <source>
        <dbReference type="SAM" id="SignalP"/>
    </source>
</evidence>
<dbReference type="InterPro" id="IPR003137">
    <property type="entry name" value="PA_domain"/>
</dbReference>
<organism evidence="18 19">
    <name type="scientific">Mikania micrantha</name>
    <name type="common">bitter vine</name>
    <dbReference type="NCBI Taxonomy" id="192012"/>
    <lineage>
        <taxon>Eukaryota</taxon>
        <taxon>Viridiplantae</taxon>
        <taxon>Streptophyta</taxon>
        <taxon>Embryophyta</taxon>
        <taxon>Tracheophyta</taxon>
        <taxon>Spermatophyta</taxon>
        <taxon>Magnoliopsida</taxon>
        <taxon>eudicotyledons</taxon>
        <taxon>Gunneridae</taxon>
        <taxon>Pentapetalae</taxon>
        <taxon>asterids</taxon>
        <taxon>campanulids</taxon>
        <taxon>Asterales</taxon>
        <taxon>Asteraceae</taxon>
        <taxon>Asteroideae</taxon>
        <taxon>Heliantheae alliance</taxon>
        <taxon>Eupatorieae</taxon>
        <taxon>Mikania</taxon>
    </lineage>
</organism>
<keyword evidence="6 16" id="KW-0732">Signal</keyword>
<keyword evidence="5 15" id="KW-0812">Transmembrane</keyword>
<feature type="domain" description="EGF-like calcium-binding" evidence="17">
    <location>
        <begin position="512"/>
        <end position="554"/>
    </location>
</feature>
<keyword evidence="4" id="KW-0245">EGF-like domain</keyword>
<evidence type="ECO:0000256" key="11">
    <source>
        <dbReference type="ARBA" id="ARBA00023034"/>
    </source>
</evidence>
<dbReference type="SUPFAM" id="SSF52025">
    <property type="entry name" value="PA domain"/>
    <property type="match status" value="1"/>
</dbReference>
<evidence type="ECO:0000256" key="8">
    <source>
        <dbReference type="ARBA" id="ARBA00022837"/>
    </source>
</evidence>
<dbReference type="InterPro" id="IPR026823">
    <property type="entry name" value="cEGF"/>
</dbReference>
<evidence type="ECO:0000256" key="4">
    <source>
        <dbReference type="ARBA" id="ARBA00022536"/>
    </source>
</evidence>
<keyword evidence="8" id="KW-0106">Calcium</keyword>
<keyword evidence="12 15" id="KW-0472">Membrane</keyword>
<evidence type="ECO:0000256" key="2">
    <source>
        <dbReference type="ARBA" id="ARBA00007038"/>
    </source>
</evidence>